<feature type="compositionally biased region" description="Polar residues" evidence="12">
    <location>
        <begin position="169"/>
        <end position="194"/>
    </location>
</feature>
<gene>
    <name evidence="14" type="ORF">X798_01453</name>
</gene>
<dbReference type="PANTHER" id="PTHR10485">
    <property type="entry name" value="MITOCHONDRIAL IMPORT INNER MEMBRANE TRANSLOCASE SUBUNIT TIM-17"/>
    <property type="match status" value="1"/>
</dbReference>
<protein>
    <submittedName>
        <fullName evidence="14">Uncharacterized protein</fullName>
    </submittedName>
</protein>
<accession>A0A238C279</accession>
<reference evidence="14 15" key="1">
    <citation type="submission" date="2015-12" db="EMBL/GenBank/DDBJ databases">
        <title>Draft genome of the nematode, Onchocerca flexuosa.</title>
        <authorList>
            <person name="Mitreva M."/>
        </authorList>
    </citation>
    <scope>NUCLEOTIDE SEQUENCE [LARGE SCALE GENOMIC DNA]</scope>
    <source>
        <strain evidence="14">Red Deer</strain>
    </source>
</reference>
<keyword evidence="6" id="KW-0999">Mitochondrion inner membrane</keyword>
<feature type="transmembrane region" description="Helical" evidence="13">
    <location>
        <begin position="62"/>
        <end position="79"/>
    </location>
</feature>
<comment type="function">
    <text evidence="1">Essential component of the TIM23 complex, a complex that mediates the translocation of transit peptide-containing proteins across the mitochondrial inner membrane.</text>
</comment>
<evidence type="ECO:0000256" key="2">
    <source>
        <dbReference type="ARBA" id="ARBA00004448"/>
    </source>
</evidence>
<dbReference type="GO" id="GO:0030150">
    <property type="term" value="P:protein import into mitochondrial matrix"/>
    <property type="evidence" value="ECO:0007669"/>
    <property type="project" value="TreeGrafter"/>
</dbReference>
<comment type="similarity">
    <text evidence="3">Belongs to the Tim17/Tim22/Tim23 family.</text>
</comment>
<keyword evidence="5 13" id="KW-0812">Transmembrane</keyword>
<keyword evidence="10" id="KW-0496">Mitochondrion</keyword>
<evidence type="ECO:0000256" key="11">
    <source>
        <dbReference type="ARBA" id="ARBA00023136"/>
    </source>
</evidence>
<comment type="subcellular location">
    <subcellularLocation>
        <location evidence="2">Mitochondrion inner membrane</location>
        <topology evidence="2">Multi-pass membrane protein</topology>
    </subcellularLocation>
</comment>
<evidence type="ECO:0000256" key="5">
    <source>
        <dbReference type="ARBA" id="ARBA00022692"/>
    </source>
</evidence>
<name>A0A238C279_9BILA</name>
<keyword evidence="15" id="KW-1185">Reference proteome</keyword>
<dbReference type="GO" id="GO:0005744">
    <property type="term" value="C:TIM23 mitochondrial import inner membrane translocase complex"/>
    <property type="evidence" value="ECO:0007669"/>
    <property type="project" value="TreeGrafter"/>
</dbReference>
<evidence type="ECO:0000256" key="6">
    <source>
        <dbReference type="ARBA" id="ARBA00022792"/>
    </source>
</evidence>
<evidence type="ECO:0000313" key="15">
    <source>
        <dbReference type="Proteomes" id="UP000242913"/>
    </source>
</evidence>
<dbReference type="Proteomes" id="UP000242913">
    <property type="component" value="Unassembled WGS sequence"/>
</dbReference>
<evidence type="ECO:0000256" key="9">
    <source>
        <dbReference type="ARBA" id="ARBA00023010"/>
    </source>
</evidence>
<keyword evidence="9" id="KW-0811">Translocation</keyword>
<feature type="region of interest" description="Disordered" evidence="12">
    <location>
        <begin position="169"/>
        <end position="201"/>
    </location>
</feature>
<evidence type="ECO:0000256" key="3">
    <source>
        <dbReference type="ARBA" id="ARBA00008444"/>
    </source>
</evidence>
<sequence length="201" mass="21100">MDDREPCPYRIGDDVGGAFSLGLAGGSIFHAHSGFRNSPWGHKLVGIVREIRTRSPVVGGQFAAWGGLFSAIDCSLVAIRKKLFYSMFPLHVQMLQEDMLNPVVSGGLTGALLAVRSGPMVMMGSAAVGAVIVGMIEVASLAVSKFAGMVLDPNAMQQHELEDPAILSAKQQQKHGNAGNSSTSNVSGDASSVPFSLAQPY</sequence>
<evidence type="ECO:0000256" key="4">
    <source>
        <dbReference type="ARBA" id="ARBA00022448"/>
    </source>
</evidence>
<dbReference type="OrthoDB" id="2261329at2759"/>
<evidence type="ECO:0000256" key="8">
    <source>
        <dbReference type="ARBA" id="ARBA00022989"/>
    </source>
</evidence>
<dbReference type="Pfam" id="PF02466">
    <property type="entry name" value="Tim17"/>
    <property type="match status" value="1"/>
</dbReference>
<dbReference type="PANTHER" id="PTHR10485:SF0">
    <property type="entry name" value="AT05822P-RELATED"/>
    <property type="match status" value="1"/>
</dbReference>
<feature type="transmembrane region" description="Helical" evidence="13">
    <location>
        <begin position="121"/>
        <end position="143"/>
    </location>
</feature>
<evidence type="ECO:0000256" key="13">
    <source>
        <dbReference type="SAM" id="Phobius"/>
    </source>
</evidence>
<organism evidence="14 15">
    <name type="scientific">Onchocerca flexuosa</name>
    <dbReference type="NCBI Taxonomy" id="387005"/>
    <lineage>
        <taxon>Eukaryota</taxon>
        <taxon>Metazoa</taxon>
        <taxon>Ecdysozoa</taxon>
        <taxon>Nematoda</taxon>
        <taxon>Chromadorea</taxon>
        <taxon>Rhabditida</taxon>
        <taxon>Spirurina</taxon>
        <taxon>Spiruromorpha</taxon>
        <taxon>Filarioidea</taxon>
        <taxon>Onchocercidae</taxon>
        <taxon>Onchocerca</taxon>
    </lineage>
</organism>
<keyword evidence="4" id="KW-0813">Transport</keyword>
<evidence type="ECO:0000256" key="7">
    <source>
        <dbReference type="ARBA" id="ARBA00022927"/>
    </source>
</evidence>
<evidence type="ECO:0000256" key="10">
    <source>
        <dbReference type="ARBA" id="ARBA00023128"/>
    </source>
</evidence>
<keyword evidence="8 13" id="KW-1133">Transmembrane helix</keyword>
<dbReference type="AlphaFoldDB" id="A0A238C279"/>
<dbReference type="GO" id="GO:0008320">
    <property type="term" value="F:protein transmembrane transporter activity"/>
    <property type="evidence" value="ECO:0007669"/>
    <property type="project" value="TreeGrafter"/>
</dbReference>
<proteinExistence type="inferred from homology"/>
<evidence type="ECO:0000313" key="14">
    <source>
        <dbReference type="EMBL" id="OZC11592.1"/>
    </source>
</evidence>
<dbReference type="EMBL" id="KZ269980">
    <property type="protein sequence ID" value="OZC11592.1"/>
    <property type="molecule type" value="Genomic_DNA"/>
</dbReference>
<evidence type="ECO:0000256" key="1">
    <source>
        <dbReference type="ARBA" id="ARBA00002959"/>
    </source>
</evidence>
<evidence type="ECO:0000256" key="12">
    <source>
        <dbReference type="SAM" id="MobiDB-lite"/>
    </source>
</evidence>
<keyword evidence="7" id="KW-0653">Protein transport</keyword>
<keyword evidence="11 13" id="KW-0472">Membrane</keyword>